<proteinExistence type="predicted"/>
<sequence>VVDRDDDRMDRHHQTRKKKGVPGLFAAEVEARQSKGNHACRADAECQDQVDDLLDELGF</sequence>
<dbReference type="EMBL" id="LAZR01066332">
    <property type="protein sequence ID" value="KKK53785.1"/>
    <property type="molecule type" value="Genomic_DNA"/>
</dbReference>
<evidence type="ECO:0000313" key="2">
    <source>
        <dbReference type="EMBL" id="KKK53785.1"/>
    </source>
</evidence>
<dbReference type="AlphaFoldDB" id="A0A0F8WZ74"/>
<feature type="non-terminal residue" evidence="2">
    <location>
        <position position="1"/>
    </location>
</feature>
<accession>A0A0F8WZ74</accession>
<protein>
    <submittedName>
        <fullName evidence="2">Uncharacterized protein</fullName>
    </submittedName>
</protein>
<evidence type="ECO:0000256" key="1">
    <source>
        <dbReference type="SAM" id="MobiDB-lite"/>
    </source>
</evidence>
<feature type="compositionally biased region" description="Basic and acidic residues" evidence="1">
    <location>
        <begin position="1"/>
        <end position="12"/>
    </location>
</feature>
<organism evidence="2">
    <name type="scientific">marine sediment metagenome</name>
    <dbReference type="NCBI Taxonomy" id="412755"/>
    <lineage>
        <taxon>unclassified sequences</taxon>
        <taxon>metagenomes</taxon>
        <taxon>ecological metagenomes</taxon>
    </lineage>
</organism>
<reference evidence="2" key="1">
    <citation type="journal article" date="2015" name="Nature">
        <title>Complex archaea that bridge the gap between prokaryotes and eukaryotes.</title>
        <authorList>
            <person name="Spang A."/>
            <person name="Saw J.H."/>
            <person name="Jorgensen S.L."/>
            <person name="Zaremba-Niedzwiedzka K."/>
            <person name="Martijn J."/>
            <person name="Lind A.E."/>
            <person name="van Eijk R."/>
            <person name="Schleper C."/>
            <person name="Guy L."/>
            <person name="Ettema T.J."/>
        </authorList>
    </citation>
    <scope>NUCLEOTIDE SEQUENCE</scope>
</reference>
<feature type="region of interest" description="Disordered" evidence="1">
    <location>
        <begin position="1"/>
        <end position="20"/>
    </location>
</feature>
<comment type="caution">
    <text evidence="2">The sequence shown here is derived from an EMBL/GenBank/DDBJ whole genome shotgun (WGS) entry which is preliminary data.</text>
</comment>
<gene>
    <name evidence="2" type="ORF">LCGC14_3091280</name>
</gene>
<name>A0A0F8WZ74_9ZZZZ</name>